<gene>
    <name evidence="1" type="ORF">HNP25_004059</name>
</gene>
<dbReference type="EMBL" id="JACHKT010000043">
    <property type="protein sequence ID" value="MBB6005385.1"/>
    <property type="molecule type" value="Genomic_DNA"/>
</dbReference>
<comment type="caution">
    <text evidence="1">The sequence shown here is derived from an EMBL/GenBank/DDBJ whole genome shotgun (WGS) entry which is preliminary data.</text>
</comment>
<organism evidence="1 2">
    <name type="scientific">Arcicella rosea</name>
    <dbReference type="NCBI Taxonomy" id="502909"/>
    <lineage>
        <taxon>Bacteria</taxon>
        <taxon>Pseudomonadati</taxon>
        <taxon>Bacteroidota</taxon>
        <taxon>Cytophagia</taxon>
        <taxon>Cytophagales</taxon>
        <taxon>Flectobacillaceae</taxon>
        <taxon>Arcicella</taxon>
    </lineage>
</organism>
<proteinExistence type="predicted"/>
<reference evidence="1 2" key="1">
    <citation type="submission" date="2020-08" db="EMBL/GenBank/DDBJ databases">
        <title>Functional genomics of gut bacteria from endangered species of beetles.</title>
        <authorList>
            <person name="Carlos-Shanley C."/>
        </authorList>
    </citation>
    <scope>NUCLEOTIDE SEQUENCE [LARGE SCALE GENOMIC DNA]</scope>
    <source>
        <strain evidence="1 2">S00070</strain>
    </source>
</reference>
<dbReference type="Proteomes" id="UP000524404">
    <property type="component" value="Unassembled WGS sequence"/>
</dbReference>
<protein>
    <submittedName>
        <fullName evidence="1">Uncharacterized protein</fullName>
    </submittedName>
</protein>
<evidence type="ECO:0000313" key="1">
    <source>
        <dbReference type="EMBL" id="MBB6005385.1"/>
    </source>
</evidence>
<evidence type="ECO:0000313" key="2">
    <source>
        <dbReference type="Proteomes" id="UP000524404"/>
    </source>
</evidence>
<accession>A0A841EQ55</accession>
<sequence>MNLQYLADSTGSITGVYIPIQEWDIIRKKLHLPDESKAVHRQELMEAFEEMKLIKTGKMPKPSLNDFLNEL</sequence>
<dbReference type="AlphaFoldDB" id="A0A841EQ55"/>
<dbReference type="RefSeq" id="WP_184137154.1">
    <property type="nucleotide sequence ID" value="NZ_JACHKT010000043.1"/>
</dbReference>
<keyword evidence="2" id="KW-1185">Reference proteome</keyword>
<name>A0A841EQ55_9BACT</name>